<dbReference type="CDD" id="cd01638">
    <property type="entry name" value="CysQ"/>
    <property type="match status" value="1"/>
</dbReference>
<dbReference type="PANTHER" id="PTHR43028">
    <property type="entry name" value="3'(2'),5'-BISPHOSPHATE NUCLEOTIDASE 1"/>
    <property type="match status" value="1"/>
</dbReference>
<feature type="binding site" evidence="6">
    <location>
        <begin position="95"/>
        <end position="98"/>
    </location>
    <ligand>
        <name>substrate</name>
    </ligand>
</feature>
<dbReference type="EC" id="3.1.3.7" evidence="6"/>
<dbReference type="PANTHER" id="PTHR43028:SF5">
    <property type="entry name" value="3'(2'),5'-BISPHOSPHATE NUCLEOTIDASE 1"/>
    <property type="match status" value="1"/>
</dbReference>
<gene>
    <name evidence="6" type="primary">cysQ</name>
    <name evidence="8" type="ORF">BST96_05510</name>
</gene>
<feature type="binding site" evidence="6">
    <location>
        <position position="73"/>
    </location>
    <ligand>
        <name>Mg(2+)</name>
        <dbReference type="ChEBI" id="CHEBI:18420"/>
        <label>1</label>
    </ligand>
</feature>
<protein>
    <recommendedName>
        <fullName evidence="6">3'(2'),5'-bisphosphate nucleotidase CysQ</fullName>
        <ecNumber evidence="6">3.1.3.7</ecNumber>
    </recommendedName>
    <alternativeName>
        <fullName evidence="6">3'(2'),5-bisphosphonucleoside 3'(2')-phosphohydrolase</fullName>
    </alternativeName>
    <alternativeName>
        <fullName evidence="6">3'-phosphoadenosine 5'-phosphate phosphatase</fullName>
        <shortName evidence="6">PAP phosphatase</shortName>
    </alternativeName>
</protein>
<dbReference type="InterPro" id="IPR006240">
    <property type="entry name" value="CysQ"/>
</dbReference>
<keyword evidence="5 6" id="KW-0472">Membrane</keyword>
<comment type="similarity">
    <text evidence="1 6">Belongs to the inositol monophosphatase superfamily. CysQ family.</text>
</comment>
<dbReference type="NCBIfam" id="TIGR01331">
    <property type="entry name" value="bisphos_cysQ"/>
    <property type="match status" value="1"/>
</dbReference>
<evidence type="ECO:0000256" key="3">
    <source>
        <dbReference type="ARBA" id="ARBA00022519"/>
    </source>
</evidence>
<dbReference type="EMBL" id="CP019343">
    <property type="protein sequence ID" value="ARN73624.1"/>
    <property type="molecule type" value="Genomic_DNA"/>
</dbReference>
<keyword evidence="4 6" id="KW-0378">Hydrolase</keyword>
<accession>A0A1X9N965</accession>
<dbReference type="GO" id="GO:0005886">
    <property type="term" value="C:plasma membrane"/>
    <property type="evidence" value="ECO:0007669"/>
    <property type="project" value="UniProtKB-SubCell"/>
</dbReference>
<dbReference type="GO" id="GO:0050427">
    <property type="term" value="P:3'-phosphoadenosine 5'-phosphosulfate metabolic process"/>
    <property type="evidence" value="ECO:0007669"/>
    <property type="project" value="TreeGrafter"/>
</dbReference>
<dbReference type="InterPro" id="IPR050725">
    <property type="entry name" value="CysQ/Inositol_MonoPase"/>
</dbReference>
<keyword evidence="6 7" id="KW-0479">Metal-binding</keyword>
<feature type="binding site" evidence="6">
    <location>
        <position position="222"/>
    </location>
    <ligand>
        <name>Mg(2+)</name>
        <dbReference type="ChEBI" id="CHEBI:18420"/>
        <label>2</label>
    </ligand>
</feature>
<keyword evidence="3 6" id="KW-0997">Cell inner membrane</keyword>
<dbReference type="PRINTS" id="PR00377">
    <property type="entry name" value="IMPHPHTASES"/>
</dbReference>
<dbReference type="Gene3D" id="3.40.190.80">
    <property type="match status" value="1"/>
</dbReference>
<dbReference type="HAMAP" id="MF_02095">
    <property type="entry name" value="CysQ"/>
    <property type="match status" value="1"/>
</dbReference>
<dbReference type="AlphaFoldDB" id="A0A1X9N965"/>
<dbReference type="InterPro" id="IPR020550">
    <property type="entry name" value="Inositol_monophosphatase_CS"/>
</dbReference>
<feature type="binding site" evidence="6">
    <location>
        <position position="96"/>
    </location>
    <ligand>
        <name>Mg(2+)</name>
        <dbReference type="ChEBI" id="CHEBI:18420"/>
        <label>2</label>
    </ligand>
</feature>
<evidence type="ECO:0000256" key="7">
    <source>
        <dbReference type="PIRSR" id="PIRSR600760-2"/>
    </source>
</evidence>
<dbReference type="Gene3D" id="3.30.540.10">
    <property type="entry name" value="Fructose-1,6-Bisphosphatase, subunit A, domain 1"/>
    <property type="match status" value="1"/>
</dbReference>
<evidence type="ECO:0000313" key="9">
    <source>
        <dbReference type="Proteomes" id="UP000193450"/>
    </source>
</evidence>
<reference evidence="8 9" key="1">
    <citation type="submission" date="2016-11" db="EMBL/GenBank/DDBJ databases">
        <title>Trade-off between light-utilization and light-protection in marine flavobacteria.</title>
        <authorList>
            <person name="Kumagai Y."/>
        </authorList>
    </citation>
    <scope>NUCLEOTIDE SEQUENCE [LARGE SCALE GENOMIC DNA]</scope>
    <source>
        <strain evidence="8 9">NBRC 107125</strain>
    </source>
</reference>
<evidence type="ECO:0000313" key="8">
    <source>
        <dbReference type="EMBL" id="ARN73624.1"/>
    </source>
</evidence>
<evidence type="ECO:0000256" key="2">
    <source>
        <dbReference type="ARBA" id="ARBA00022475"/>
    </source>
</evidence>
<dbReference type="SUPFAM" id="SSF56655">
    <property type="entry name" value="Carbohydrate phosphatase"/>
    <property type="match status" value="1"/>
</dbReference>
<feature type="binding site" evidence="7">
    <location>
        <position position="96"/>
    </location>
    <ligand>
        <name>Mg(2+)</name>
        <dbReference type="ChEBI" id="CHEBI:18420"/>
        <label>1</label>
        <note>catalytic</note>
    </ligand>
</feature>
<keyword evidence="2 6" id="KW-1003">Cell membrane</keyword>
<dbReference type="GO" id="GO:0000103">
    <property type="term" value="P:sulfate assimilation"/>
    <property type="evidence" value="ECO:0007669"/>
    <property type="project" value="TreeGrafter"/>
</dbReference>
<feature type="binding site" evidence="7">
    <location>
        <position position="73"/>
    </location>
    <ligand>
        <name>Mg(2+)</name>
        <dbReference type="ChEBI" id="CHEBI:18420"/>
        <label>1</label>
        <note>catalytic</note>
    </ligand>
</feature>
<dbReference type="GO" id="GO:0046854">
    <property type="term" value="P:phosphatidylinositol phosphate biosynthetic process"/>
    <property type="evidence" value="ECO:0007669"/>
    <property type="project" value="InterPro"/>
</dbReference>
<dbReference type="Proteomes" id="UP000193450">
    <property type="component" value="Chromosome"/>
</dbReference>
<proteinExistence type="inferred from homology"/>
<comment type="function">
    <text evidence="6">Converts adenosine-3',5'-bisphosphate (PAP) to AMP.</text>
</comment>
<evidence type="ECO:0000256" key="1">
    <source>
        <dbReference type="ARBA" id="ARBA00005289"/>
    </source>
</evidence>
<feature type="binding site" evidence="6">
    <location>
        <position position="73"/>
    </location>
    <ligand>
        <name>substrate</name>
    </ligand>
</feature>
<evidence type="ECO:0000256" key="4">
    <source>
        <dbReference type="ARBA" id="ARBA00022801"/>
    </source>
</evidence>
<organism evidence="8 9">
    <name type="scientific">Oceanicoccus sagamiensis</name>
    <dbReference type="NCBI Taxonomy" id="716816"/>
    <lineage>
        <taxon>Bacteria</taxon>
        <taxon>Pseudomonadati</taxon>
        <taxon>Pseudomonadota</taxon>
        <taxon>Gammaproteobacteria</taxon>
        <taxon>Cellvibrionales</taxon>
        <taxon>Spongiibacteraceae</taxon>
        <taxon>Oceanicoccus</taxon>
    </lineage>
</organism>
<feature type="binding site" evidence="6">
    <location>
        <position position="222"/>
    </location>
    <ligand>
        <name>substrate</name>
    </ligand>
</feature>
<comment type="subcellular location">
    <subcellularLocation>
        <location evidence="6">Cell inner membrane</location>
        <topology evidence="6">Peripheral membrane protein</topology>
        <orientation evidence="6">Cytoplasmic side</orientation>
    </subcellularLocation>
</comment>
<comment type="cofactor">
    <cofactor evidence="6 7">
        <name>Mg(2+)</name>
        <dbReference type="ChEBI" id="CHEBI:18420"/>
    </cofactor>
</comment>
<comment type="catalytic activity">
    <reaction evidence="6">
        <text>adenosine 3',5'-bisphosphate + H2O = AMP + phosphate</text>
        <dbReference type="Rhea" id="RHEA:10040"/>
        <dbReference type="ChEBI" id="CHEBI:15377"/>
        <dbReference type="ChEBI" id="CHEBI:43474"/>
        <dbReference type="ChEBI" id="CHEBI:58343"/>
        <dbReference type="ChEBI" id="CHEBI:456215"/>
        <dbReference type="EC" id="3.1.3.7"/>
    </reaction>
</comment>
<dbReference type="OrthoDB" id="9785695at2"/>
<dbReference type="PROSITE" id="PS00630">
    <property type="entry name" value="IMP_2"/>
    <property type="match status" value="1"/>
</dbReference>
<dbReference type="GO" id="GO:0008441">
    <property type="term" value="F:3'(2'),5'-bisphosphate nucleotidase activity"/>
    <property type="evidence" value="ECO:0007669"/>
    <property type="project" value="UniProtKB-UniRule"/>
</dbReference>
<feature type="binding site" evidence="6 7">
    <location>
        <position position="93"/>
    </location>
    <ligand>
        <name>Mg(2+)</name>
        <dbReference type="ChEBI" id="CHEBI:18420"/>
        <label>2</label>
    </ligand>
</feature>
<sequence length="274" mass="30245">MPSSRELEGIAEQLLLLCQQAGEAVLEIYHGADPVAVEQKQDNSPLTLADKLSQQILADGLARLAPQWPVVSEEQALPDFSQRSRWPSYWLLDPLDGTREFIERTGEFTINIALIENHRPILGMVYIPLEQAAYLGLVDEGRALRIDHEGRKDIAVSQGGTSIRVLSSRRYGGAELEACMEKLSRHFPALERVTAGSALKFCRLAEGRADIYPRFAPCCEWDTAAGQAVLEAAGGCLLGLDFKPLQYNQKPSIINPNFYALGGKGLRWVDILKG</sequence>
<feature type="binding site" evidence="7">
    <location>
        <position position="222"/>
    </location>
    <ligand>
        <name>Mg(2+)</name>
        <dbReference type="ChEBI" id="CHEBI:18420"/>
        <label>1</label>
        <note>catalytic</note>
    </ligand>
</feature>
<keyword evidence="9" id="KW-1185">Reference proteome</keyword>
<keyword evidence="6 7" id="KW-0460">Magnesium</keyword>
<dbReference type="STRING" id="716816.BST96_05510"/>
<dbReference type="KEGG" id="osg:BST96_05510"/>
<evidence type="ECO:0000256" key="5">
    <source>
        <dbReference type="ARBA" id="ARBA00023136"/>
    </source>
</evidence>
<dbReference type="GO" id="GO:0000287">
    <property type="term" value="F:magnesium ion binding"/>
    <property type="evidence" value="ECO:0007669"/>
    <property type="project" value="UniProtKB-UniRule"/>
</dbReference>
<name>A0A1X9N965_9GAMM</name>
<dbReference type="Pfam" id="PF00459">
    <property type="entry name" value="Inositol_P"/>
    <property type="match status" value="1"/>
</dbReference>
<feature type="binding site" evidence="7">
    <location>
        <position position="95"/>
    </location>
    <ligand>
        <name>Mg(2+)</name>
        <dbReference type="ChEBI" id="CHEBI:18420"/>
        <label>1</label>
        <note>catalytic</note>
    </ligand>
</feature>
<dbReference type="RefSeq" id="WP_085757738.1">
    <property type="nucleotide sequence ID" value="NZ_CP019343.1"/>
</dbReference>
<feature type="binding site" evidence="6">
    <location>
        <position position="93"/>
    </location>
    <ligand>
        <name>Mg(2+)</name>
        <dbReference type="ChEBI" id="CHEBI:18420"/>
        <label>1</label>
    </ligand>
</feature>
<feature type="binding site" evidence="6">
    <location>
        <position position="95"/>
    </location>
    <ligand>
        <name>Mg(2+)</name>
        <dbReference type="ChEBI" id="CHEBI:18420"/>
        <label>1</label>
    </ligand>
</feature>
<evidence type="ECO:0000256" key="6">
    <source>
        <dbReference type="HAMAP-Rule" id="MF_02095"/>
    </source>
</evidence>
<dbReference type="InterPro" id="IPR000760">
    <property type="entry name" value="Inositol_monophosphatase-like"/>
</dbReference>